<dbReference type="RefSeq" id="WP_165642983.1">
    <property type="nucleotide sequence ID" value="NZ_JAAITT010000070.1"/>
</dbReference>
<evidence type="ECO:0000256" key="1">
    <source>
        <dbReference type="ARBA" id="ARBA00023002"/>
    </source>
</evidence>
<dbReference type="AlphaFoldDB" id="A0AAW5C2I4"/>
<sequence length="353" mass="38004">MERKFMKGNEAIAEAAVRAGCRFYAGYPITPQSEVPEYLSRALPKAGGIFVQGESEVASINMVYGAGAGGTLAMTSTSGPGISLMAEGISSLAAARVPSVIVDIMRAGPGTGVMKPAQSDYFQINRASGHGGYQTINYAPATIQEAVDLVTKAFQVTQKYRMPVFVFADSLVGGLMEAVTLPEPQEPPKTPEWAVIGKGYHGGKPNIVLNASFVEEQQMKKAQEWAGIYEGWKRDEVMAEEYMTEDADFVLTAYGSCGRICHTCVDELREAGYKAGLVRPITTNPFPAEAFRKLIGKVRFILDVEMAIPALMAEDVRLAVGDHLPIYTCLTTGGVIVDSDEVVRCAIRLAKGE</sequence>
<dbReference type="Proteomes" id="UP000669239">
    <property type="component" value="Unassembled WGS sequence"/>
</dbReference>
<dbReference type="Pfam" id="PF01855">
    <property type="entry name" value="POR_N"/>
    <property type="match status" value="1"/>
</dbReference>
<gene>
    <name evidence="4" type="primary">vorB</name>
    <name evidence="5" type="ORF">G5B36_27460</name>
    <name evidence="4" type="ORF">L0N08_22985</name>
</gene>
<protein>
    <submittedName>
        <fullName evidence="4">3-methyl-2-oxobutanoate dehydrogenase subunit VorB</fullName>
    </submittedName>
</protein>
<dbReference type="Proteomes" id="UP001299608">
    <property type="component" value="Unassembled WGS sequence"/>
</dbReference>
<dbReference type="InterPro" id="IPR052368">
    <property type="entry name" value="2-oxoacid_oxidoreductase"/>
</dbReference>
<dbReference type="EMBL" id="JAAITT010000070">
    <property type="protein sequence ID" value="NSJ52391.1"/>
    <property type="molecule type" value="Genomic_DNA"/>
</dbReference>
<dbReference type="NCBIfam" id="NF005507">
    <property type="entry name" value="PRK07119.1"/>
    <property type="match status" value="1"/>
</dbReference>
<accession>A0AAW5C2I4</accession>
<proteinExistence type="predicted"/>
<dbReference type="CDD" id="cd07034">
    <property type="entry name" value="TPP_PYR_PFOR_IOR-alpha_like"/>
    <property type="match status" value="1"/>
</dbReference>
<dbReference type="InterPro" id="IPR009014">
    <property type="entry name" value="Transketo_C/PFOR_II"/>
</dbReference>
<dbReference type="InterPro" id="IPR033412">
    <property type="entry name" value="PFOR_II"/>
</dbReference>
<evidence type="ECO:0000313" key="6">
    <source>
        <dbReference type="Proteomes" id="UP000669239"/>
    </source>
</evidence>
<keyword evidence="6" id="KW-1185">Reference proteome</keyword>
<evidence type="ECO:0000313" key="4">
    <source>
        <dbReference type="EMBL" id="MCG4748292.1"/>
    </source>
</evidence>
<organism evidence="4 7">
    <name type="scientific">Enterocloster aldenensis</name>
    <dbReference type="NCBI Taxonomy" id="358742"/>
    <lineage>
        <taxon>Bacteria</taxon>
        <taxon>Bacillati</taxon>
        <taxon>Bacillota</taxon>
        <taxon>Clostridia</taxon>
        <taxon>Lachnospirales</taxon>
        <taxon>Lachnospiraceae</taxon>
        <taxon>Enterocloster</taxon>
    </lineage>
</organism>
<dbReference type="Pfam" id="PF17147">
    <property type="entry name" value="PFOR_II"/>
    <property type="match status" value="1"/>
</dbReference>
<reference evidence="4" key="3">
    <citation type="submission" date="2022-01" db="EMBL/GenBank/DDBJ databases">
        <title>Collection of gut derived symbiotic bacterial strains cultured from healthy donors.</title>
        <authorList>
            <person name="Lin H."/>
            <person name="Kohout C."/>
            <person name="Waligurski E."/>
            <person name="Pamer E.G."/>
        </authorList>
    </citation>
    <scope>NUCLEOTIDE SEQUENCE</scope>
    <source>
        <strain evidence="4">DFI.6.55</strain>
    </source>
</reference>
<evidence type="ECO:0000313" key="5">
    <source>
        <dbReference type="EMBL" id="NSJ52391.1"/>
    </source>
</evidence>
<evidence type="ECO:0000259" key="2">
    <source>
        <dbReference type="Pfam" id="PF01855"/>
    </source>
</evidence>
<dbReference type="SUPFAM" id="SSF52922">
    <property type="entry name" value="TK C-terminal domain-like"/>
    <property type="match status" value="1"/>
</dbReference>
<dbReference type="Gene3D" id="3.40.50.970">
    <property type="match status" value="1"/>
</dbReference>
<reference evidence="5 6" key="1">
    <citation type="journal article" date="2020" name="Cell Host Microbe">
        <title>Functional and Genomic Variation between Human-Derived Isolates of Lachnospiraceae Reveals Inter- and Intra-Species Diversity.</title>
        <authorList>
            <person name="Sorbara M.T."/>
            <person name="Littmann E.R."/>
            <person name="Fontana E."/>
            <person name="Moody T.U."/>
            <person name="Kohout C.E."/>
            <person name="Gjonbalaj M."/>
            <person name="Eaton V."/>
            <person name="Seok R."/>
            <person name="Leiner I.M."/>
            <person name="Pamer E.G."/>
        </authorList>
    </citation>
    <scope>NUCLEOTIDE SEQUENCE [LARGE SCALE GENOMIC DNA]</scope>
    <source>
        <strain evidence="5 6">MSK.1.17</strain>
    </source>
</reference>
<evidence type="ECO:0000313" key="7">
    <source>
        <dbReference type="Proteomes" id="UP001299608"/>
    </source>
</evidence>
<comment type="caution">
    <text evidence="4">The sequence shown here is derived from an EMBL/GenBank/DDBJ whole genome shotgun (WGS) entry which is preliminary data.</text>
</comment>
<dbReference type="PANTHER" id="PTHR43088">
    <property type="entry name" value="SUBUNIT OF PYRUVATE:FLAVODOXIN OXIDOREDUCTASE-RELATED"/>
    <property type="match status" value="1"/>
</dbReference>
<keyword evidence="1" id="KW-0560">Oxidoreductase</keyword>
<dbReference type="InterPro" id="IPR002880">
    <property type="entry name" value="Pyrv_Fd/Flavodoxin_OxRdtase_N"/>
</dbReference>
<dbReference type="GO" id="GO:0016491">
    <property type="term" value="F:oxidoreductase activity"/>
    <property type="evidence" value="ECO:0007669"/>
    <property type="project" value="UniProtKB-KW"/>
</dbReference>
<feature type="domain" description="Pyruvate flavodoxin/ferredoxin oxidoreductase pyrimidine binding" evidence="2">
    <location>
        <begin position="14"/>
        <end position="185"/>
    </location>
</feature>
<name>A0AAW5C2I4_9FIRM</name>
<dbReference type="PANTHER" id="PTHR43088:SF1">
    <property type="entry name" value="SUBUNIT OF PYRUVATE:FLAVODOXIN OXIDOREDUCTASE"/>
    <property type="match status" value="1"/>
</dbReference>
<reference evidence="5" key="2">
    <citation type="submission" date="2020-02" db="EMBL/GenBank/DDBJ databases">
        <authorList>
            <person name="Littmann E."/>
            <person name="Sorbara M."/>
        </authorList>
    </citation>
    <scope>NUCLEOTIDE SEQUENCE</scope>
    <source>
        <strain evidence="5">MSK.1.17</strain>
    </source>
</reference>
<dbReference type="Gene3D" id="3.40.50.920">
    <property type="match status" value="1"/>
</dbReference>
<evidence type="ECO:0000259" key="3">
    <source>
        <dbReference type="Pfam" id="PF17147"/>
    </source>
</evidence>
<feature type="domain" description="Pyruvate:ferredoxin oxidoreductase core" evidence="3">
    <location>
        <begin position="247"/>
        <end position="341"/>
    </location>
</feature>
<dbReference type="SUPFAM" id="SSF52518">
    <property type="entry name" value="Thiamin diphosphate-binding fold (THDP-binding)"/>
    <property type="match status" value="1"/>
</dbReference>
<dbReference type="InterPro" id="IPR029061">
    <property type="entry name" value="THDP-binding"/>
</dbReference>
<dbReference type="EMBL" id="JAKNGE010000035">
    <property type="protein sequence ID" value="MCG4748292.1"/>
    <property type="molecule type" value="Genomic_DNA"/>
</dbReference>